<dbReference type="PRINTS" id="PR00081">
    <property type="entry name" value="GDHRDH"/>
</dbReference>
<dbReference type="AlphaFoldDB" id="A0A9D9D9J0"/>
<reference evidence="3" key="1">
    <citation type="submission" date="2020-10" db="EMBL/GenBank/DDBJ databases">
        <authorList>
            <person name="Gilroy R."/>
        </authorList>
    </citation>
    <scope>NUCLEOTIDE SEQUENCE</scope>
    <source>
        <strain evidence="3">17213</strain>
    </source>
</reference>
<organism evidence="3 4">
    <name type="scientific">Candidatus Avisuccinivibrio stercorigallinarum</name>
    <dbReference type="NCBI Taxonomy" id="2840704"/>
    <lineage>
        <taxon>Bacteria</taxon>
        <taxon>Pseudomonadati</taxon>
        <taxon>Pseudomonadota</taxon>
        <taxon>Gammaproteobacteria</taxon>
        <taxon>Aeromonadales</taxon>
        <taxon>Succinivibrionaceae</taxon>
        <taxon>Succinivibrionaceae incertae sedis</taxon>
        <taxon>Candidatus Avisuccinivibrio</taxon>
    </lineage>
</organism>
<dbReference type="InterPro" id="IPR036291">
    <property type="entry name" value="NAD(P)-bd_dom_sf"/>
</dbReference>
<reference evidence="3" key="2">
    <citation type="journal article" date="2021" name="PeerJ">
        <title>Extensive microbial diversity within the chicken gut microbiome revealed by metagenomics and culture.</title>
        <authorList>
            <person name="Gilroy R."/>
            <person name="Ravi A."/>
            <person name="Getino M."/>
            <person name="Pursley I."/>
            <person name="Horton D.L."/>
            <person name="Alikhan N.F."/>
            <person name="Baker D."/>
            <person name="Gharbi K."/>
            <person name="Hall N."/>
            <person name="Watson M."/>
            <person name="Adriaenssens E.M."/>
            <person name="Foster-Nyarko E."/>
            <person name="Jarju S."/>
            <person name="Secka A."/>
            <person name="Antonio M."/>
            <person name="Oren A."/>
            <person name="Chaudhuri R.R."/>
            <person name="La Ragione R."/>
            <person name="Hildebrand F."/>
            <person name="Pallen M.J."/>
        </authorList>
    </citation>
    <scope>NUCLEOTIDE SEQUENCE</scope>
    <source>
        <strain evidence="3">17213</strain>
    </source>
</reference>
<protein>
    <submittedName>
        <fullName evidence="3">SDR family oxidoreductase</fullName>
    </submittedName>
</protein>
<dbReference type="Gene3D" id="3.40.50.720">
    <property type="entry name" value="NAD(P)-binding Rossmann-like Domain"/>
    <property type="match status" value="1"/>
</dbReference>
<dbReference type="GO" id="GO:0016491">
    <property type="term" value="F:oxidoreductase activity"/>
    <property type="evidence" value="ECO:0007669"/>
    <property type="project" value="UniProtKB-KW"/>
</dbReference>
<dbReference type="Pfam" id="PF13561">
    <property type="entry name" value="adh_short_C2"/>
    <property type="match status" value="1"/>
</dbReference>
<dbReference type="PANTHER" id="PTHR24321">
    <property type="entry name" value="DEHYDROGENASES, SHORT CHAIN"/>
    <property type="match status" value="1"/>
</dbReference>
<name>A0A9D9D9J0_9GAMM</name>
<evidence type="ECO:0000313" key="4">
    <source>
        <dbReference type="Proteomes" id="UP000823631"/>
    </source>
</evidence>
<accession>A0A9D9D9J0</accession>
<comment type="caution">
    <text evidence="3">The sequence shown here is derived from an EMBL/GenBank/DDBJ whole genome shotgun (WGS) entry which is preliminary data.</text>
</comment>
<dbReference type="EMBL" id="JADINH010000055">
    <property type="protein sequence ID" value="MBO8415310.1"/>
    <property type="molecule type" value="Genomic_DNA"/>
</dbReference>
<keyword evidence="2" id="KW-0560">Oxidoreductase</keyword>
<comment type="similarity">
    <text evidence="1">Belongs to the short-chain dehydrogenases/reductases (SDR) family.</text>
</comment>
<sequence length="255" mass="27229">MSSTIFITGGALGIGAGAVKKFLQEGWNVGFMDLNEEKAHELIAASAYPERMHFVKGDTKVHADIKKAAAAVKERFGQINALFANAGIHRSNTVLNISDEELDLMINTNIYGTVNTLRTVVPYIIEAGGGAVVITASDQVMIGKAHSFAYGLTKGALGQITKSLAIDLAPYHIRVNAVCPSTIKTPLVDNIFSKLEASTGVSAEEYWKEENSLFLRGEAGTPEEVAEMVYFLISDKAGFCTGAHYLLDGGLTAGI</sequence>
<dbReference type="CDD" id="cd05233">
    <property type="entry name" value="SDR_c"/>
    <property type="match status" value="1"/>
</dbReference>
<evidence type="ECO:0000256" key="1">
    <source>
        <dbReference type="ARBA" id="ARBA00006484"/>
    </source>
</evidence>
<dbReference type="PANTHER" id="PTHR24321:SF8">
    <property type="entry name" value="ESTRADIOL 17-BETA-DEHYDROGENASE 8-RELATED"/>
    <property type="match status" value="1"/>
</dbReference>
<dbReference type="FunFam" id="3.40.50.720:FF:000084">
    <property type="entry name" value="Short-chain dehydrogenase reductase"/>
    <property type="match status" value="1"/>
</dbReference>
<dbReference type="InterPro" id="IPR002347">
    <property type="entry name" value="SDR_fam"/>
</dbReference>
<evidence type="ECO:0000256" key="2">
    <source>
        <dbReference type="ARBA" id="ARBA00023002"/>
    </source>
</evidence>
<dbReference type="SUPFAM" id="SSF51735">
    <property type="entry name" value="NAD(P)-binding Rossmann-fold domains"/>
    <property type="match status" value="1"/>
</dbReference>
<evidence type="ECO:0000313" key="3">
    <source>
        <dbReference type="EMBL" id="MBO8415310.1"/>
    </source>
</evidence>
<dbReference type="Proteomes" id="UP000823631">
    <property type="component" value="Unassembled WGS sequence"/>
</dbReference>
<gene>
    <name evidence="3" type="ORF">IAB19_02890</name>
</gene>
<proteinExistence type="inferred from homology"/>